<keyword evidence="2" id="KW-0805">Transcription regulation</keyword>
<reference evidence="8 9" key="1">
    <citation type="journal article" date="2019" name="Int. J. Syst. Evol. Microbiol.">
        <title>The Global Catalogue of Microorganisms (GCM) 10K type strain sequencing project: providing services to taxonomists for standard genome sequencing and annotation.</title>
        <authorList>
            <consortium name="The Broad Institute Genomics Platform"/>
            <consortium name="The Broad Institute Genome Sequencing Center for Infectious Disease"/>
            <person name="Wu L."/>
            <person name="Ma J."/>
        </authorList>
    </citation>
    <scope>NUCLEOTIDE SEQUENCE [LARGE SCALE GENOMIC DNA]</scope>
    <source>
        <strain evidence="8 9">JCM 14942</strain>
    </source>
</reference>
<dbReference type="InterPro" id="IPR001867">
    <property type="entry name" value="OmpR/PhoB-type_DNA-bd"/>
</dbReference>
<dbReference type="Gene3D" id="1.10.10.10">
    <property type="entry name" value="Winged helix-like DNA-binding domain superfamily/Winged helix DNA-binding domain"/>
    <property type="match status" value="1"/>
</dbReference>
<feature type="compositionally biased region" description="Gly residues" evidence="5">
    <location>
        <begin position="808"/>
        <end position="824"/>
    </location>
</feature>
<keyword evidence="3" id="KW-0238">DNA-binding</keyword>
<feature type="domain" description="OmpR/PhoB-type" evidence="6">
    <location>
        <begin position="16"/>
        <end position="85"/>
    </location>
</feature>
<dbReference type="PANTHER" id="PTHR35807">
    <property type="entry name" value="TRANSCRIPTIONAL REGULATOR REDD-RELATED"/>
    <property type="match status" value="1"/>
</dbReference>
<evidence type="ECO:0000256" key="4">
    <source>
        <dbReference type="ARBA" id="ARBA00023163"/>
    </source>
</evidence>
<keyword evidence="4" id="KW-0804">Transcription</keyword>
<dbReference type="SUPFAM" id="SSF48452">
    <property type="entry name" value="TPR-like"/>
    <property type="match status" value="2"/>
</dbReference>
<dbReference type="SMART" id="SM00862">
    <property type="entry name" value="Trans_reg_C"/>
    <property type="match status" value="1"/>
</dbReference>
<evidence type="ECO:0000259" key="6">
    <source>
        <dbReference type="SMART" id="SM00862"/>
    </source>
</evidence>
<dbReference type="SUPFAM" id="SSF46894">
    <property type="entry name" value="C-terminal effector domain of the bipartite response regulators"/>
    <property type="match status" value="1"/>
</dbReference>
<comment type="similarity">
    <text evidence="1">Belongs to the AfsR/DnrI/RedD regulatory family.</text>
</comment>
<evidence type="ECO:0000259" key="7">
    <source>
        <dbReference type="SMART" id="SM01043"/>
    </source>
</evidence>
<dbReference type="Pfam" id="PF00486">
    <property type="entry name" value="Trans_reg_C"/>
    <property type="match status" value="1"/>
</dbReference>
<gene>
    <name evidence="8" type="ORF">GCM10009788_37390</name>
</gene>
<evidence type="ECO:0000256" key="1">
    <source>
        <dbReference type="ARBA" id="ARBA00005820"/>
    </source>
</evidence>
<evidence type="ECO:0000256" key="5">
    <source>
        <dbReference type="SAM" id="MobiDB-lite"/>
    </source>
</evidence>
<dbReference type="InterPro" id="IPR051677">
    <property type="entry name" value="AfsR-DnrI-RedD_regulator"/>
</dbReference>
<dbReference type="Gene3D" id="1.25.40.10">
    <property type="entry name" value="Tetratricopeptide repeat domain"/>
    <property type="match status" value="2"/>
</dbReference>
<dbReference type="PANTHER" id="PTHR35807:SF1">
    <property type="entry name" value="TRANSCRIPTIONAL REGULATOR REDD"/>
    <property type="match status" value="1"/>
</dbReference>
<proteinExistence type="inferred from homology"/>
<evidence type="ECO:0000256" key="3">
    <source>
        <dbReference type="ARBA" id="ARBA00023125"/>
    </source>
</evidence>
<evidence type="ECO:0000313" key="9">
    <source>
        <dbReference type="Proteomes" id="UP001500842"/>
    </source>
</evidence>
<name>A0ABN2AZ44_9ACTN</name>
<comment type="caution">
    <text evidence="8">The sequence shown here is derived from an EMBL/GenBank/DDBJ whole genome shotgun (WGS) entry which is preliminary data.</text>
</comment>
<dbReference type="Pfam" id="PF03704">
    <property type="entry name" value="BTAD"/>
    <property type="match status" value="1"/>
</dbReference>
<dbReference type="Proteomes" id="UP001500842">
    <property type="component" value="Unassembled WGS sequence"/>
</dbReference>
<evidence type="ECO:0000256" key="2">
    <source>
        <dbReference type="ARBA" id="ARBA00023015"/>
    </source>
</evidence>
<dbReference type="EMBL" id="BAAAOR010000028">
    <property type="protein sequence ID" value="GAA1530607.1"/>
    <property type="molecule type" value="Genomic_DNA"/>
</dbReference>
<evidence type="ECO:0008006" key="10">
    <source>
        <dbReference type="Google" id="ProtNLM"/>
    </source>
</evidence>
<dbReference type="InterPro" id="IPR016032">
    <property type="entry name" value="Sig_transdc_resp-reg_C-effctor"/>
</dbReference>
<dbReference type="InterPro" id="IPR036388">
    <property type="entry name" value="WH-like_DNA-bd_sf"/>
</dbReference>
<feature type="domain" description="Bacterial transcriptional activator" evidence="7">
    <location>
        <begin position="92"/>
        <end position="237"/>
    </location>
</feature>
<dbReference type="RefSeq" id="WP_141006538.1">
    <property type="nucleotide sequence ID" value="NZ_BAAAOR010000028.1"/>
</dbReference>
<evidence type="ECO:0000313" key="8">
    <source>
        <dbReference type="EMBL" id="GAA1530607.1"/>
    </source>
</evidence>
<dbReference type="SMART" id="SM01043">
    <property type="entry name" value="BTAD"/>
    <property type="match status" value="1"/>
</dbReference>
<feature type="region of interest" description="Disordered" evidence="5">
    <location>
        <begin position="804"/>
        <end position="838"/>
    </location>
</feature>
<sequence length="838" mass="88544">MRVTVLGSVGVTGVPGAVPAGEIARRVLAVLAAEANRPVSPARLAALVWPSGERPRDNSLQAHISRWRRTLGAHRIVYGAAGYTLLLGPGEIDALEFEEIAAAARAARGRGDLGTGIELAQQSLALWRGPAFAALADDDCVRGRRAELETARATVHLDLLEMLCETGAYERVVPEAVAVVEAEPWNEPVHRVLARAHYGRGDQVAALEVLSGLEARLRADLGLDLGPASQLLRQQILRQEPALGPLPERVPGSTAALATGWADRIAELPRLTQRVLQAAALSDAGLDTTLDTARTAHALAIDGPALADALAPALAAGIVVRTDDGVRFADVGVRERVVDLVPPGEALALHRRLGEGLLAQGGEHDLMRRAADHLAAAASLDTSTALRAVEVDRRIAQVSMSRAQYAAAVRHARRALTNSTHLTRDRATRLDRAGLLLTVGDALHRSGDLDDAMTAFRAAAEVPGVPPEVLIRSALAHEECSLHARRPRTGARDPSIELLEHALRVVDAEHPAYVELLASLAQALTFAGRGDRALGLIDAAVTRARDSADPETLARTLLRGVAAHDPVTGAAERFELAREAAAVASAADADELELDALAAWVPELMRARRADEAEQVVGRIEHLADVQGNVLHRCKVPMWRAALAHAAGRHDEAEVLIEDFREAGERDGYDDTPRVHGFQSILLALGRRTPERAADILARFDHDQAFEPWRAAALTVAHATGDRAAAQRILVPWSARRFALSRPFSGIQTFCACLVAEAVAEYGDAAARERLAELIRPGVGQNQVLGAGAAVLGDGAHFLGILGRQTGDSGGGPDGVGGDGGGERGVPATRGASAHGGP</sequence>
<organism evidence="8 9">
    <name type="scientific">Nocardioides humi</name>
    <dbReference type="NCBI Taxonomy" id="449461"/>
    <lineage>
        <taxon>Bacteria</taxon>
        <taxon>Bacillati</taxon>
        <taxon>Actinomycetota</taxon>
        <taxon>Actinomycetes</taxon>
        <taxon>Propionibacteriales</taxon>
        <taxon>Nocardioidaceae</taxon>
        <taxon>Nocardioides</taxon>
    </lineage>
</organism>
<accession>A0ABN2AZ44</accession>
<dbReference type="InterPro" id="IPR005158">
    <property type="entry name" value="BTAD"/>
</dbReference>
<keyword evidence="9" id="KW-1185">Reference proteome</keyword>
<protein>
    <recommendedName>
        <fullName evidence="10">DNA-binding transcriptional activator of the SARP family</fullName>
    </recommendedName>
</protein>
<dbReference type="InterPro" id="IPR011990">
    <property type="entry name" value="TPR-like_helical_dom_sf"/>
</dbReference>